<dbReference type="OrthoDB" id="9804747at2"/>
<dbReference type="PROSITE" id="PS51832">
    <property type="entry name" value="HD_GYP"/>
    <property type="match status" value="1"/>
</dbReference>
<dbReference type="Gene3D" id="1.10.3210.10">
    <property type="entry name" value="Hypothetical protein af1432"/>
    <property type="match status" value="2"/>
</dbReference>
<evidence type="ECO:0000313" key="2">
    <source>
        <dbReference type="EMBL" id="ODN31455.1"/>
    </source>
</evidence>
<dbReference type="CDD" id="cd00077">
    <property type="entry name" value="HDc"/>
    <property type="match status" value="1"/>
</dbReference>
<dbReference type="AlphaFoldDB" id="A0A1E3G599"/>
<dbReference type="InterPro" id="IPR037522">
    <property type="entry name" value="HD_GYP_dom"/>
</dbReference>
<keyword evidence="3" id="KW-1185">Reference proteome</keyword>
<dbReference type="RefSeq" id="WP_069292364.1">
    <property type="nucleotide sequence ID" value="NZ_CP140110.1"/>
</dbReference>
<accession>A0A1E3G599</accession>
<reference evidence="3" key="1">
    <citation type="submission" date="2016-04" db="EMBL/GenBank/DDBJ databases">
        <title>The genome sequence project of a novel Fervidobacterium isolate from a hot spring in Thailand.</title>
        <authorList>
            <person name="Gonzalez J.M."/>
            <person name="Cuecas A."/>
            <person name="Kanoksilapatham W."/>
        </authorList>
    </citation>
    <scope>NUCLEOTIDE SEQUENCE [LARGE SCALE GENOMIC DNA]</scope>
    <source>
        <strain evidence="3">FC2004</strain>
    </source>
</reference>
<dbReference type="EMBL" id="LWAF01000001">
    <property type="protein sequence ID" value="ODN31455.1"/>
    <property type="molecule type" value="Genomic_DNA"/>
</dbReference>
<keyword evidence="2" id="KW-0378">Hydrolase</keyword>
<feature type="domain" description="HD-GYP" evidence="1">
    <location>
        <begin position="208"/>
        <end position="399"/>
    </location>
</feature>
<dbReference type="Pfam" id="PF13487">
    <property type="entry name" value="HD_5"/>
    <property type="match status" value="1"/>
</dbReference>
<protein>
    <submittedName>
        <fullName evidence="2">Phosphohydrolase</fullName>
    </submittedName>
</protein>
<dbReference type="PANTHER" id="PTHR43155:SF2">
    <property type="entry name" value="CYCLIC DI-GMP PHOSPHODIESTERASE PA4108"/>
    <property type="match status" value="1"/>
</dbReference>
<dbReference type="InterPro" id="IPR006674">
    <property type="entry name" value="HD_domain"/>
</dbReference>
<sequence length="417" mass="47613">MIDILLKTIILVPKFGVHALQVGFFASRTARLLGLNEEEAFYAGVLHDLGVITPHKGVVLDDISNEFLINEDVPTYESPIKDHTLVSSFEVSKISKLVKRFPNLSSAVLMHHALPQYLNPELKADVLANVLSISEEVSKYVIVNDEELLWKDFELPLSVIKNRFFDFVYDAALGALKEEYTRWMLYDIKAGYNKEDIISDFFFSEEFNFSEVTELGAVLSYIIDSKSPFTREHSWRVAKVSSAIAKELLLNSEEFFIAGLFHDIGKITTPLSILEKKGKLESAEMEIMKKHVYYSYIILLNHRDEPWFWPAVRHQERIDGSGYPWKLKGEQMSFKDKILQVADYFVAVLEPRPYRGPNTPEKALEEVLRAVGYGTLDKGPANILRDLVLGGYDFSTIDYMSSIQLDIENFEKSLMEG</sequence>
<name>A0A1E3G599_9BACT</name>
<dbReference type="Pfam" id="PF01966">
    <property type="entry name" value="HD"/>
    <property type="match status" value="1"/>
</dbReference>
<dbReference type="SUPFAM" id="SSF109604">
    <property type="entry name" value="HD-domain/PDEase-like"/>
    <property type="match status" value="2"/>
</dbReference>
<dbReference type="SMART" id="SM00471">
    <property type="entry name" value="HDc"/>
    <property type="match status" value="2"/>
</dbReference>
<dbReference type="InterPro" id="IPR006675">
    <property type="entry name" value="HDIG_dom"/>
</dbReference>
<organism evidence="2 3">
    <name type="scientific">Fervidobacterium thailandense</name>
    <dbReference type="NCBI Taxonomy" id="1008305"/>
    <lineage>
        <taxon>Bacteria</taxon>
        <taxon>Thermotogati</taxon>
        <taxon>Thermotogota</taxon>
        <taxon>Thermotogae</taxon>
        <taxon>Thermotogales</taxon>
        <taxon>Fervidobacteriaceae</taxon>
        <taxon>Fervidobacterium</taxon>
    </lineage>
</organism>
<proteinExistence type="predicted"/>
<comment type="caution">
    <text evidence="2">The sequence shown here is derived from an EMBL/GenBank/DDBJ whole genome shotgun (WGS) entry which is preliminary data.</text>
</comment>
<gene>
    <name evidence="2" type="ORF">A4H02_00575</name>
</gene>
<dbReference type="GO" id="GO:0016787">
    <property type="term" value="F:hydrolase activity"/>
    <property type="evidence" value="ECO:0007669"/>
    <property type="project" value="UniProtKB-KW"/>
</dbReference>
<dbReference type="NCBIfam" id="TIGR00277">
    <property type="entry name" value="HDIG"/>
    <property type="match status" value="1"/>
</dbReference>
<dbReference type="STRING" id="1008305.A4H02_00575"/>
<dbReference type="InterPro" id="IPR003607">
    <property type="entry name" value="HD/PDEase_dom"/>
</dbReference>
<dbReference type="PANTHER" id="PTHR43155">
    <property type="entry name" value="CYCLIC DI-GMP PHOSPHODIESTERASE PA4108-RELATED"/>
    <property type="match status" value="1"/>
</dbReference>
<evidence type="ECO:0000313" key="3">
    <source>
        <dbReference type="Proteomes" id="UP000094570"/>
    </source>
</evidence>
<dbReference type="Proteomes" id="UP000094570">
    <property type="component" value="Unassembled WGS sequence"/>
</dbReference>
<evidence type="ECO:0000259" key="1">
    <source>
        <dbReference type="PROSITE" id="PS51832"/>
    </source>
</evidence>